<keyword evidence="2" id="KW-1185">Reference proteome</keyword>
<name>A0ABW0ZTA1_9ACTN</name>
<sequence>MNDLDLLKDLRRATPEITPAAAAAARDRLRAEWTEPARGPRRAVPRGWSPPRLATRAVLAGALGLALAVGIGVAQNTGDPRHGVRPGTSIANAAVLGERAARAVENTPFTMPRPDQWIYHKGQSAQFRGDMNTWWLGMDTRRMNTWEDWERVDGQGSAQFVGGRLQVRTPGRREDLSGDLVGYKAPGPDMYRVIKELPTEPGALLRALYDPDTLRVPDNPDAPKNVPRAVRVKPDDRSVFGTITDLLQRPLPPKLRAALYRALPRIPGVSVQTDATDAAGRHGTAFTNTFEGWVREMIILAPATYRYLGTRSYAVRDHVAQGEGTVKKGSVLQLTAQLDMRVVGKPGARH</sequence>
<dbReference type="InterPro" id="IPR047789">
    <property type="entry name" value="CU044_5270-like"/>
</dbReference>
<proteinExistence type="predicted"/>
<dbReference type="Proteomes" id="UP001596074">
    <property type="component" value="Unassembled WGS sequence"/>
</dbReference>
<protein>
    <submittedName>
        <fullName evidence="1">CU044_5270 family protein</fullName>
    </submittedName>
</protein>
<accession>A0ABW0ZTA1</accession>
<comment type="caution">
    <text evidence="1">The sequence shown here is derived from an EMBL/GenBank/DDBJ whole genome shotgun (WGS) entry which is preliminary data.</text>
</comment>
<evidence type="ECO:0000313" key="2">
    <source>
        <dbReference type="Proteomes" id="UP001596074"/>
    </source>
</evidence>
<dbReference type="RefSeq" id="WP_378281367.1">
    <property type="nucleotide sequence ID" value="NZ_JBHSON010000010.1"/>
</dbReference>
<organism evidence="1 2">
    <name type="scientific">Actinomadura rugatobispora</name>
    <dbReference type="NCBI Taxonomy" id="1994"/>
    <lineage>
        <taxon>Bacteria</taxon>
        <taxon>Bacillati</taxon>
        <taxon>Actinomycetota</taxon>
        <taxon>Actinomycetes</taxon>
        <taxon>Streptosporangiales</taxon>
        <taxon>Thermomonosporaceae</taxon>
        <taxon>Actinomadura</taxon>
    </lineage>
</organism>
<dbReference type="EMBL" id="JBHSON010000010">
    <property type="protein sequence ID" value="MFC5745742.1"/>
    <property type="molecule type" value="Genomic_DNA"/>
</dbReference>
<gene>
    <name evidence="1" type="ORF">ACFPZN_09005</name>
</gene>
<reference evidence="2" key="1">
    <citation type="journal article" date="2019" name="Int. J. Syst. Evol. Microbiol.">
        <title>The Global Catalogue of Microorganisms (GCM) 10K type strain sequencing project: providing services to taxonomists for standard genome sequencing and annotation.</title>
        <authorList>
            <consortium name="The Broad Institute Genomics Platform"/>
            <consortium name="The Broad Institute Genome Sequencing Center for Infectious Disease"/>
            <person name="Wu L."/>
            <person name="Ma J."/>
        </authorList>
    </citation>
    <scope>NUCLEOTIDE SEQUENCE [LARGE SCALE GENOMIC DNA]</scope>
    <source>
        <strain evidence="2">KCTC 42087</strain>
    </source>
</reference>
<evidence type="ECO:0000313" key="1">
    <source>
        <dbReference type="EMBL" id="MFC5745742.1"/>
    </source>
</evidence>
<dbReference type="NCBIfam" id="NF038083">
    <property type="entry name" value="CU044_5270_fam"/>
    <property type="match status" value="1"/>
</dbReference>